<keyword evidence="1" id="KW-0238">DNA-binding</keyword>
<accession>A0A2S6IDH9</accession>
<evidence type="ECO:0000313" key="4">
    <source>
        <dbReference type="Proteomes" id="UP000239485"/>
    </source>
</evidence>
<gene>
    <name evidence="3" type="ORF">CLV92_11524</name>
</gene>
<dbReference type="GO" id="GO:0003677">
    <property type="term" value="F:DNA binding"/>
    <property type="evidence" value="ECO:0007669"/>
    <property type="project" value="UniProtKB-KW"/>
</dbReference>
<dbReference type="Pfam" id="PF13411">
    <property type="entry name" value="MerR_1"/>
    <property type="match status" value="1"/>
</dbReference>
<dbReference type="PROSITE" id="PS50937">
    <property type="entry name" value="HTH_MERR_2"/>
    <property type="match status" value="1"/>
</dbReference>
<keyword evidence="4" id="KW-1185">Reference proteome</keyword>
<evidence type="ECO:0000313" key="3">
    <source>
        <dbReference type="EMBL" id="PPK92278.1"/>
    </source>
</evidence>
<dbReference type="EMBL" id="PTJD01000015">
    <property type="protein sequence ID" value="PPK92278.1"/>
    <property type="molecule type" value="Genomic_DNA"/>
</dbReference>
<dbReference type="PRINTS" id="PR00040">
    <property type="entry name" value="HTHMERR"/>
</dbReference>
<dbReference type="SMART" id="SM00422">
    <property type="entry name" value="HTH_MERR"/>
    <property type="match status" value="1"/>
</dbReference>
<dbReference type="SUPFAM" id="SSF46955">
    <property type="entry name" value="Putative DNA-binding domain"/>
    <property type="match status" value="1"/>
</dbReference>
<dbReference type="PANTHER" id="PTHR30204:SF93">
    <property type="entry name" value="HTH MERR-TYPE DOMAIN-CONTAINING PROTEIN"/>
    <property type="match status" value="1"/>
</dbReference>
<evidence type="ECO:0000259" key="2">
    <source>
        <dbReference type="PROSITE" id="PS50937"/>
    </source>
</evidence>
<dbReference type="PANTHER" id="PTHR30204">
    <property type="entry name" value="REDOX-CYCLING DRUG-SENSING TRANSCRIPTIONAL ACTIVATOR SOXR"/>
    <property type="match status" value="1"/>
</dbReference>
<organism evidence="3 4">
    <name type="scientific">Kineococcus xinjiangensis</name>
    <dbReference type="NCBI Taxonomy" id="512762"/>
    <lineage>
        <taxon>Bacteria</taxon>
        <taxon>Bacillati</taxon>
        <taxon>Actinomycetota</taxon>
        <taxon>Actinomycetes</taxon>
        <taxon>Kineosporiales</taxon>
        <taxon>Kineosporiaceae</taxon>
        <taxon>Kineococcus</taxon>
    </lineage>
</organism>
<dbReference type="InterPro" id="IPR000551">
    <property type="entry name" value="MerR-type_HTH_dom"/>
</dbReference>
<evidence type="ECO:0000256" key="1">
    <source>
        <dbReference type="ARBA" id="ARBA00023125"/>
    </source>
</evidence>
<dbReference type="InterPro" id="IPR047057">
    <property type="entry name" value="MerR_fam"/>
</dbReference>
<protein>
    <submittedName>
        <fullName evidence="3">MerR-like DNA binding protein</fullName>
    </submittedName>
</protein>
<comment type="caution">
    <text evidence="3">The sequence shown here is derived from an EMBL/GenBank/DDBJ whole genome shotgun (WGS) entry which is preliminary data.</text>
</comment>
<reference evidence="3 4" key="1">
    <citation type="submission" date="2018-02" db="EMBL/GenBank/DDBJ databases">
        <title>Genomic Encyclopedia of Archaeal and Bacterial Type Strains, Phase II (KMG-II): from individual species to whole genera.</title>
        <authorList>
            <person name="Goeker M."/>
        </authorList>
    </citation>
    <scope>NUCLEOTIDE SEQUENCE [LARGE SCALE GENOMIC DNA]</scope>
    <source>
        <strain evidence="3 4">DSM 22857</strain>
    </source>
</reference>
<dbReference type="AlphaFoldDB" id="A0A2S6IDH9"/>
<proteinExistence type="predicted"/>
<dbReference type="Proteomes" id="UP000239485">
    <property type="component" value="Unassembled WGS sequence"/>
</dbReference>
<dbReference type="InterPro" id="IPR009061">
    <property type="entry name" value="DNA-bd_dom_put_sf"/>
</dbReference>
<feature type="domain" description="HTH merR-type" evidence="2">
    <location>
        <begin position="55"/>
        <end position="123"/>
    </location>
</feature>
<dbReference type="GO" id="GO:0003700">
    <property type="term" value="F:DNA-binding transcription factor activity"/>
    <property type="evidence" value="ECO:0007669"/>
    <property type="project" value="InterPro"/>
</dbReference>
<name>A0A2S6IDH9_9ACTN</name>
<dbReference type="Gene3D" id="1.10.1660.10">
    <property type="match status" value="1"/>
</dbReference>
<sequence>MVLRAVHAGPVDRVLGMLDAAHGGLDAERRGLTAARAAAASITGEPMCDVRPDDAMTVSELASALGVRASTLRHWEAEGLVVPDRDERNHRRYAPPHVRDARIVQQLRLAGYRVDALRAVLPHLARGSDLGAVLDARDRSITSRSLALLLAATHLHALLA</sequence>